<dbReference type="Gene3D" id="1.10.20.140">
    <property type="match status" value="1"/>
</dbReference>
<dbReference type="OrthoDB" id="9776390at2"/>
<reference evidence="14 15" key="1">
    <citation type="submission" date="2018-11" db="EMBL/GenBank/DDBJ databases">
        <title>Sequencing the genomes of 1000 actinobacteria strains.</title>
        <authorList>
            <person name="Klenk H.-P."/>
        </authorList>
    </citation>
    <scope>NUCLEOTIDE SEQUENCE [LARGE SCALE GENOMIC DNA]</scope>
    <source>
        <strain evidence="14 15">DSM 11294</strain>
    </source>
</reference>
<dbReference type="EC" id="2.5.1.75" evidence="10"/>
<dbReference type="RefSeq" id="WP_123302523.1">
    <property type="nucleotide sequence ID" value="NZ_RKHK01000001.1"/>
</dbReference>
<comment type="subunit">
    <text evidence="10">Monomer.</text>
</comment>
<dbReference type="PANTHER" id="PTHR11088:SF60">
    <property type="entry name" value="TRNA DIMETHYLALLYLTRANSFERASE"/>
    <property type="match status" value="1"/>
</dbReference>
<dbReference type="GO" id="GO:0052381">
    <property type="term" value="F:tRNA dimethylallyltransferase activity"/>
    <property type="evidence" value="ECO:0007669"/>
    <property type="project" value="UniProtKB-UniRule"/>
</dbReference>
<evidence type="ECO:0000256" key="3">
    <source>
        <dbReference type="ARBA" id="ARBA00005842"/>
    </source>
</evidence>
<evidence type="ECO:0000256" key="11">
    <source>
        <dbReference type="RuleBase" id="RU003783"/>
    </source>
</evidence>
<evidence type="ECO:0000313" key="14">
    <source>
        <dbReference type="EMBL" id="ROR71867.1"/>
    </source>
</evidence>
<organism evidence="14 15">
    <name type="scientific">Bogoriella caseilytica</name>
    <dbReference type="NCBI Taxonomy" id="56055"/>
    <lineage>
        <taxon>Bacteria</taxon>
        <taxon>Bacillati</taxon>
        <taxon>Actinomycetota</taxon>
        <taxon>Actinomycetes</taxon>
        <taxon>Micrococcales</taxon>
        <taxon>Bogoriellaceae</taxon>
        <taxon>Bogoriella</taxon>
    </lineage>
</organism>
<keyword evidence="7 10" id="KW-0067">ATP-binding</keyword>
<comment type="catalytic activity">
    <reaction evidence="9 10 11">
        <text>adenosine(37) in tRNA + dimethylallyl diphosphate = N(6)-dimethylallyladenosine(37) in tRNA + diphosphate</text>
        <dbReference type="Rhea" id="RHEA:26482"/>
        <dbReference type="Rhea" id="RHEA-COMP:10162"/>
        <dbReference type="Rhea" id="RHEA-COMP:10375"/>
        <dbReference type="ChEBI" id="CHEBI:33019"/>
        <dbReference type="ChEBI" id="CHEBI:57623"/>
        <dbReference type="ChEBI" id="CHEBI:74411"/>
        <dbReference type="ChEBI" id="CHEBI:74415"/>
        <dbReference type="EC" id="2.5.1.75"/>
    </reaction>
</comment>
<keyword evidence="6 10" id="KW-0547">Nucleotide-binding</keyword>
<evidence type="ECO:0000256" key="9">
    <source>
        <dbReference type="ARBA" id="ARBA00049563"/>
    </source>
</evidence>
<dbReference type="PANTHER" id="PTHR11088">
    <property type="entry name" value="TRNA DIMETHYLALLYLTRANSFERASE"/>
    <property type="match status" value="1"/>
</dbReference>
<feature type="binding site" evidence="10">
    <location>
        <begin position="11"/>
        <end position="18"/>
    </location>
    <ligand>
        <name>ATP</name>
        <dbReference type="ChEBI" id="CHEBI:30616"/>
    </ligand>
</feature>
<evidence type="ECO:0000256" key="13">
    <source>
        <dbReference type="RuleBase" id="RU003785"/>
    </source>
</evidence>
<proteinExistence type="inferred from homology"/>
<name>A0A3N2B9D2_9MICO</name>
<dbReference type="InterPro" id="IPR018022">
    <property type="entry name" value="IPT"/>
</dbReference>
<comment type="caution">
    <text evidence="10">Lacks conserved residue(s) required for the propagation of feature annotation.</text>
</comment>
<dbReference type="InterPro" id="IPR027417">
    <property type="entry name" value="P-loop_NTPase"/>
</dbReference>
<evidence type="ECO:0000256" key="6">
    <source>
        <dbReference type="ARBA" id="ARBA00022741"/>
    </source>
</evidence>
<dbReference type="AlphaFoldDB" id="A0A3N2B9D2"/>
<evidence type="ECO:0000256" key="4">
    <source>
        <dbReference type="ARBA" id="ARBA00022679"/>
    </source>
</evidence>
<keyword evidence="5 10" id="KW-0819">tRNA processing</keyword>
<gene>
    <name evidence="10" type="primary">miaA</name>
    <name evidence="14" type="ORF">EDD31_0205</name>
</gene>
<dbReference type="Pfam" id="PF01715">
    <property type="entry name" value="IPPT"/>
    <property type="match status" value="1"/>
</dbReference>
<dbReference type="FunFam" id="1.10.20.140:FF:000001">
    <property type="entry name" value="tRNA dimethylallyltransferase"/>
    <property type="match status" value="1"/>
</dbReference>
<evidence type="ECO:0000313" key="15">
    <source>
        <dbReference type="Proteomes" id="UP000280668"/>
    </source>
</evidence>
<evidence type="ECO:0000256" key="10">
    <source>
        <dbReference type="HAMAP-Rule" id="MF_00185"/>
    </source>
</evidence>
<dbReference type="SUPFAM" id="SSF52540">
    <property type="entry name" value="P-loop containing nucleoside triphosphate hydrolases"/>
    <property type="match status" value="1"/>
</dbReference>
<sequence length="312" mass="33263">MEAPPLIAVVGPTASGKSELALDLVDHLGGPEAAEIVSADAMQLYRGMDIGTAKVPLADRRGIAHHQIDVLDVRDEASVAAYQREARADVAHIRARGRIPVLAGGSGLYLRAVLDQLEFPGTDTAIRAELEARAETVGGPALHAELRAADPEAAASIDARNVRRTIRALEVVQLTGRPFSASLPTYTYALPAIQLGLQVPREELDRRITARATQMMDDGLLQETEGLLASGLAEGRTASGAVGYSQAIDVLAGRLSVAEGTHAIALATRQLARRQIKWFRRDPRIHWLPAGEGPGPQLLRSAVAALDDRDEA</sequence>
<comment type="function">
    <text evidence="2 10 12">Catalyzes the transfer of a dimethylallyl group onto the adenine at position 37 in tRNAs that read codons beginning with uridine, leading to the formation of N6-(dimethylallyl)adenosine (i(6)A).</text>
</comment>
<protein>
    <recommendedName>
        <fullName evidence="10">tRNA dimethylallyltransferase</fullName>
        <ecNumber evidence="10">2.5.1.75</ecNumber>
    </recommendedName>
    <alternativeName>
        <fullName evidence="10">Dimethylallyl diphosphate:tRNA dimethylallyltransferase</fullName>
        <shortName evidence="10">DMAPP:tRNA dimethylallyltransferase</shortName>
        <shortName evidence="10">DMATase</shortName>
    </alternativeName>
    <alternativeName>
        <fullName evidence="10">Isopentenyl-diphosphate:tRNA isopentenyltransferase</fullName>
        <shortName evidence="10">IPP transferase</shortName>
        <shortName evidence="10">IPPT</shortName>
        <shortName evidence="10">IPTase</shortName>
    </alternativeName>
</protein>
<comment type="cofactor">
    <cofactor evidence="1 10">
        <name>Mg(2+)</name>
        <dbReference type="ChEBI" id="CHEBI:18420"/>
    </cofactor>
</comment>
<keyword evidence="15" id="KW-1185">Reference proteome</keyword>
<keyword evidence="8 10" id="KW-0460">Magnesium</keyword>
<evidence type="ECO:0000256" key="12">
    <source>
        <dbReference type="RuleBase" id="RU003784"/>
    </source>
</evidence>
<evidence type="ECO:0000256" key="2">
    <source>
        <dbReference type="ARBA" id="ARBA00003213"/>
    </source>
</evidence>
<accession>A0A3N2B9D2</accession>
<feature type="site" description="Interaction with substrate tRNA" evidence="10">
    <location>
        <position position="127"/>
    </location>
</feature>
<dbReference type="NCBIfam" id="TIGR00174">
    <property type="entry name" value="miaA"/>
    <property type="match status" value="1"/>
</dbReference>
<evidence type="ECO:0000256" key="1">
    <source>
        <dbReference type="ARBA" id="ARBA00001946"/>
    </source>
</evidence>
<evidence type="ECO:0000256" key="8">
    <source>
        <dbReference type="ARBA" id="ARBA00022842"/>
    </source>
</evidence>
<feature type="site" description="Interaction with substrate tRNA" evidence="10">
    <location>
        <position position="106"/>
    </location>
</feature>
<dbReference type="InterPro" id="IPR039657">
    <property type="entry name" value="Dimethylallyltransferase"/>
</dbReference>
<dbReference type="Proteomes" id="UP000280668">
    <property type="component" value="Unassembled WGS sequence"/>
</dbReference>
<dbReference type="GO" id="GO:0006400">
    <property type="term" value="P:tRNA modification"/>
    <property type="evidence" value="ECO:0007669"/>
    <property type="project" value="TreeGrafter"/>
</dbReference>
<dbReference type="HAMAP" id="MF_00185">
    <property type="entry name" value="IPP_trans"/>
    <property type="match status" value="1"/>
</dbReference>
<evidence type="ECO:0000256" key="5">
    <source>
        <dbReference type="ARBA" id="ARBA00022694"/>
    </source>
</evidence>
<comment type="similarity">
    <text evidence="3 10 13">Belongs to the IPP transferase family.</text>
</comment>
<dbReference type="EMBL" id="RKHK01000001">
    <property type="protein sequence ID" value="ROR71867.1"/>
    <property type="molecule type" value="Genomic_DNA"/>
</dbReference>
<dbReference type="Gene3D" id="3.40.50.300">
    <property type="entry name" value="P-loop containing nucleotide triphosphate hydrolases"/>
    <property type="match status" value="1"/>
</dbReference>
<comment type="caution">
    <text evidence="14">The sequence shown here is derived from an EMBL/GenBank/DDBJ whole genome shotgun (WGS) entry which is preliminary data.</text>
</comment>
<feature type="binding site" evidence="10">
    <location>
        <begin position="13"/>
        <end position="18"/>
    </location>
    <ligand>
        <name>substrate</name>
    </ligand>
</feature>
<keyword evidence="4 10" id="KW-0808">Transferase</keyword>
<evidence type="ECO:0000256" key="7">
    <source>
        <dbReference type="ARBA" id="ARBA00022840"/>
    </source>
</evidence>
<dbReference type="GO" id="GO:0005524">
    <property type="term" value="F:ATP binding"/>
    <property type="evidence" value="ECO:0007669"/>
    <property type="project" value="UniProtKB-UniRule"/>
</dbReference>